<organism evidence="8 9">
    <name type="scientific">Karstenula rhodostoma CBS 690.94</name>
    <dbReference type="NCBI Taxonomy" id="1392251"/>
    <lineage>
        <taxon>Eukaryota</taxon>
        <taxon>Fungi</taxon>
        <taxon>Dikarya</taxon>
        <taxon>Ascomycota</taxon>
        <taxon>Pezizomycotina</taxon>
        <taxon>Dothideomycetes</taxon>
        <taxon>Pleosporomycetidae</taxon>
        <taxon>Pleosporales</taxon>
        <taxon>Massarineae</taxon>
        <taxon>Didymosphaeriaceae</taxon>
        <taxon>Karstenula</taxon>
    </lineage>
</organism>
<feature type="repeat" description="WD" evidence="6">
    <location>
        <begin position="608"/>
        <end position="639"/>
    </location>
</feature>
<name>A0A9P4P4Q5_9PLEO</name>
<dbReference type="InterPro" id="IPR019775">
    <property type="entry name" value="WD40_repeat_CS"/>
</dbReference>
<evidence type="ECO:0000256" key="6">
    <source>
        <dbReference type="PROSITE-ProRule" id="PRU00221"/>
    </source>
</evidence>
<protein>
    <submittedName>
        <fullName evidence="8">WD40 repeat-like protein</fullName>
    </submittedName>
</protein>
<evidence type="ECO:0000256" key="3">
    <source>
        <dbReference type="ARBA" id="ARBA00022737"/>
    </source>
</evidence>
<dbReference type="PROSITE" id="PS50294">
    <property type="entry name" value="WD_REPEATS_REGION"/>
    <property type="match status" value="1"/>
</dbReference>
<evidence type="ECO:0000256" key="1">
    <source>
        <dbReference type="ARBA" id="ARBA00004906"/>
    </source>
</evidence>
<dbReference type="InterPro" id="IPR001680">
    <property type="entry name" value="WD40_rpt"/>
</dbReference>
<dbReference type="InterPro" id="IPR036322">
    <property type="entry name" value="WD40_repeat_dom_sf"/>
</dbReference>
<keyword evidence="4" id="KW-0833">Ubl conjugation pathway</keyword>
<dbReference type="OrthoDB" id="2096344at2759"/>
<evidence type="ECO:0000313" key="8">
    <source>
        <dbReference type="EMBL" id="KAF2438324.1"/>
    </source>
</evidence>
<dbReference type="PROSITE" id="PS00678">
    <property type="entry name" value="WD_REPEATS_1"/>
    <property type="match status" value="1"/>
</dbReference>
<keyword evidence="3" id="KW-0677">Repeat</keyword>
<dbReference type="Proteomes" id="UP000799764">
    <property type="component" value="Unassembled WGS sequence"/>
</dbReference>
<evidence type="ECO:0000256" key="7">
    <source>
        <dbReference type="SAM" id="MobiDB-lite"/>
    </source>
</evidence>
<feature type="repeat" description="WD" evidence="6">
    <location>
        <begin position="255"/>
        <end position="296"/>
    </location>
</feature>
<dbReference type="GO" id="GO:0043161">
    <property type="term" value="P:proteasome-mediated ubiquitin-dependent protein catabolic process"/>
    <property type="evidence" value="ECO:0007669"/>
    <property type="project" value="TreeGrafter"/>
</dbReference>
<dbReference type="GO" id="GO:0030674">
    <property type="term" value="F:protein-macromolecule adaptor activity"/>
    <property type="evidence" value="ECO:0007669"/>
    <property type="project" value="TreeGrafter"/>
</dbReference>
<dbReference type="SMART" id="SM00320">
    <property type="entry name" value="WD40"/>
    <property type="match status" value="6"/>
</dbReference>
<dbReference type="Gene3D" id="2.130.10.10">
    <property type="entry name" value="YVTN repeat-like/Quinoprotein amine dehydrogenase"/>
    <property type="match status" value="3"/>
</dbReference>
<reference evidence="8" key="1">
    <citation type="journal article" date="2020" name="Stud. Mycol.">
        <title>101 Dothideomycetes genomes: a test case for predicting lifestyles and emergence of pathogens.</title>
        <authorList>
            <person name="Haridas S."/>
            <person name="Albert R."/>
            <person name="Binder M."/>
            <person name="Bloem J."/>
            <person name="Labutti K."/>
            <person name="Salamov A."/>
            <person name="Andreopoulos B."/>
            <person name="Baker S."/>
            <person name="Barry K."/>
            <person name="Bills G."/>
            <person name="Bluhm B."/>
            <person name="Cannon C."/>
            <person name="Castanera R."/>
            <person name="Culley D."/>
            <person name="Daum C."/>
            <person name="Ezra D."/>
            <person name="Gonzalez J."/>
            <person name="Henrissat B."/>
            <person name="Kuo A."/>
            <person name="Liang C."/>
            <person name="Lipzen A."/>
            <person name="Lutzoni F."/>
            <person name="Magnuson J."/>
            <person name="Mondo S."/>
            <person name="Nolan M."/>
            <person name="Ohm R."/>
            <person name="Pangilinan J."/>
            <person name="Park H.-J."/>
            <person name="Ramirez L."/>
            <person name="Alfaro M."/>
            <person name="Sun H."/>
            <person name="Tritt A."/>
            <person name="Yoshinaga Y."/>
            <person name="Zwiers L.-H."/>
            <person name="Turgeon B."/>
            <person name="Goodwin S."/>
            <person name="Spatafora J."/>
            <person name="Crous P."/>
            <person name="Grigoriev I."/>
        </authorList>
    </citation>
    <scope>NUCLEOTIDE SEQUENCE</scope>
    <source>
        <strain evidence="8">CBS 690.94</strain>
    </source>
</reference>
<dbReference type="PANTHER" id="PTHR22852:SF0">
    <property type="entry name" value="DENTICLELESS PROTEIN HOMOLOG"/>
    <property type="match status" value="1"/>
</dbReference>
<accession>A0A9P4P4Q5</accession>
<dbReference type="PROSITE" id="PS50082">
    <property type="entry name" value="WD_REPEATS_2"/>
    <property type="match status" value="3"/>
</dbReference>
<feature type="region of interest" description="Disordered" evidence="7">
    <location>
        <begin position="982"/>
        <end position="1004"/>
    </location>
</feature>
<feature type="compositionally biased region" description="Polar residues" evidence="7">
    <location>
        <begin position="114"/>
        <end position="123"/>
    </location>
</feature>
<dbReference type="EMBL" id="MU001512">
    <property type="protein sequence ID" value="KAF2438324.1"/>
    <property type="molecule type" value="Genomic_DNA"/>
</dbReference>
<dbReference type="AlphaFoldDB" id="A0A9P4P4Q5"/>
<evidence type="ECO:0000256" key="5">
    <source>
        <dbReference type="ARBA" id="ARBA00038344"/>
    </source>
</evidence>
<evidence type="ECO:0000313" key="9">
    <source>
        <dbReference type="Proteomes" id="UP000799764"/>
    </source>
</evidence>
<feature type="compositionally biased region" description="Low complexity" evidence="7">
    <location>
        <begin position="52"/>
        <end position="62"/>
    </location>
</feature>
<feature type="repeat" description="WD" evidence="6">
    <location>
        <begin position="297"/>
        <end position="332"/>
    </location>
</feature>
<proteinExistence type="inferred from homology"/>
<gene>
    <name evidence="8" type="ORF">P171DRAFT_477245</name>
</gene>
<comment type="caution">
    <text evidence="8">The sequence shown here is derived from an EMBL/GenBank/DDBJ whole genome shotgun (WGS) entry which is preliminary data.</text>
</comment>
<keyword evidence="2 6" id="KW-0853">WD repeat</keyword>
<evidence type="ECO:0000256" key="2">
    <source>
        <dbReference type="ARBA" id="ARBA00022574"/>
    </source>
</evidence>
<feature type="compositionally biased region" description="Basic and acidic residues" evidence="7">
    <location>
        <begin position="983"/>
        <end position="993"/>
    </location>
</feature>
<dbReference type="GO" id="GO:0005634">
    <property type="term" value="C:nucleus"/>
    <property type="evidence" value="ECO:0007669"/>
    <property type="project" value="TreeGrafter"/>
</dbReference>
<feature type="region of interest" description="Disordered" evidence="7">
    <location>
        <begin position="99"/>
        <end position="130"/>
    </location>
</feature>
<evidence type="ECO:0000256" key="4">
    <source>
        <dbReference type="ARBA" id="ARBA00022786"/>
    </source>
</evidence>
<dbReference type="SUPFAM" id="SSF50978">
    <property type="entry name" value="WD40 repeat-like"/>
    <property type="match status" value="1"/>
</dbReference>
<comment type="pathway">
    <text evidence="1">Protein modification; protein ubiquitination.</text>
</comment>
<dbReference type="InterPro" id="IPR015943">
    <property type="entry name" value="WD40/YVTN_repeat-like_dom_sf"/>
</dbReference>
<feature type="region of interest" description="Disordered" evidence="7">
    <location>
        <begin position="1"/>
        <end position="62"/>
    </location>
</feature>
<dbReference type="PANTHER" id="PTHR22852">
    <property type="entry name" value="LETHAL 2 DENTICLELESS PROTEIN RETINOIC ACID-REGULATED NUCLEAR MATRIX-ASSOCIATED PROTEIN"/>
    <property type="match status" value="1"/>
</dbReference>
<keyword evidence="9" id="KW-1185">Reference proteome</keyword>
<comment type="similarity">
    <text evidence="5">Belongs to the WD repeat cdt2 family.</text>
</comment>
<dbReference type="InterPro" id="IPR051865">
    <property type="entry name" value="WD-repeat_CDT2_adapter"/>
</dbReference>
<dbReference type="Pfam" id="PF00400">
    <property type="entry name" value="WD40"/>
    <property type="match status" value="3"/>
</dbReference>
<sequence length="1148" mass="128034">MSSSPCTARMSELPSSPPPHVANAGSRKVRKPPPITPKRFQKFFTPRTSTHGSSRLSSSGRQLQDITRAAINRGNATHRTTPRKTVNFADIEVDKCVQTPQLSSRKRKTPYLSPESSPAQSSPTKRHKYATPPPFNILEDAPVFDEPPVPVFQEPIRRLKSLGETSRKLTRSFGGILSVGRGMRRDHCASWQDYTADFYSSAEDHYELPPGAPPFCTAACNVNSLVAVGDEDGWVHLLDAEDDRPTSFSKAHVSWRAHGNAIMDVQFSSDDSWIATGSGDQTGQIIDARTQQTVHVLARHKSSVKQIRFQPGDDNIVATSSRDGAVQIWDLRCKGGHVSIHPAWGDDVPYASTIKSLTSAHADIGPMSDTTINTKSSANRKSEALSRRNDVSVTALSFLPTGRQHLLLTASDASTSVKLWDIRGRYSLRGPAVPISTTRHPESHTRHRHFAINSLTLSGDAARLYALSKDNTVYAYSTSHLILGVAPELSSTSSKHQRAQQDGLGPIYGFRHRNFHAGSFYVKASLRKASGDRPELLAVGSTDGCPVLFSTDETFLKQGDTRTEEFPELPQLRRSSRPTLARNASTGSKFPSMLTDTIPIYEHGTPLIRGHDAEVTSVSWTRNGSLVSVGDDFRVRRWKEGSRARELRLNGEAEGKRWQCGWAVAPEGYDEDEIRLCEEFWHIRGVWAVGTYQALGDAKMVSPPPPTRGLNFPGSFFLLSHEADEFQCPTPSDAGLLQMFPKESPPTWIGSAPWLWTTFARPVPEAQFSQSYLPKQSTSLAPIERLPNELLDQVLNYIQDDEKDVLALGLSSSVIWTYVLRLIHKQNERFVGLWNGKEVGFYGYIPTSDDDVFQCRSIWDRRPAVTNAPDFLETYNVDERRLSDVTTTAAQRWTDVLDTAKFFSRAAAPGWDVIKDADWRKIERDLFFHAYPQSRTWVLRNLTTSEFIRSDKLQPSARKSSDTARPKLPSRSSTFIKMLKPFSSDKKSGKDKTAMTLAPTPTPEDAFSTSPLSFAQILLTLTAHSDLPSHHELVFAFHDGRWRGHCFDIVPFSSHLAETKEADWADVSDLAVDDVANLRYWVHQLNGDGDSCPKGLKPHVEADRNMYHNWEGLEAPLLTDRPRGKWMLKKPMQTGVLMRAPSGSKERL</sequence>